<dbReference type="InterPro" id="IPR006342">
    <property type="entry name" value="FkbM_mtfrase"/>
</dbReference>
<name>A0A7W8DIF0_9BACT</name>
<keyword evidence="3" id="KW-1185">Reference proteome</keyword>
<dbReference type="SUPFAM" id="SSF53335">
    <property type="entry name" value="S-adenosyl-L-methionine-dependent methyltransferases"/>
    <property type="match status" value="1"/>
</dbReference>
<protein>
    <submittedName>
        <fullName evidence="2">FkbM family methyltransferase</fullName>
    </submittedName>
</protein>
<dbReference type="RefSeq" id="WP_184337911.1">
    <property type="nucleotide sequence ID" value="NZ_JACHIG010000001.1"/>
</dbReference>
<keyword evidence="2" id="KW-0489">Methyltransferase</keyword>
<sequence>MFDLLNRVNRRCRDASPIYRELKKHLPVGSPFTFLQIGANDGVSKDPYREFMIRRNARGVAAEPVPEYFESLRRNYRFYSQVIPENSAIGYPAGQLPFYTYAPEYLATRKDSMELTMLASFTREKLLSSLKSNESANGCIREIIIPVCTVEQVMERHGFNRFDCLFMDCEGHEENIISNLEFERVNPRLIVFEHTHQGEKNKIIEARLAERGFSFVHLAFDTIASRRL</sequence>
<dbReference type="Pfam" id="PF05050">
    <property type="entry name" value="Methyltransf_21"/>
    <property type="match status" value="1"/>
</dbReference>
<dbReference type="EMBL" id="JACHIG010000001">
    <property type="protein sequence ID" value="MBB5030962.1"/>
    <property type="molecule type" value="Genomic_DNA"/>
</dbReference>
<dbReference type="Proteomes" id="UP000590740">
    <property type="component" value="Unassembled WGS sequence"/>
</dbReference>
<dbReference type="AlphaFoldDB" id="A0A7W8DIF0"/>
<keyword evidence="2" id="KW-0808">Transferase</keyword>
<organism evidence="2 3">
    <name type="scientific">Prosthecobacter vanneervenii</name>
    <dbReference type="NCBI Taxonomy" id="48466"/>
    <lineage>
        <taxon>Bacteria</taxon>
        <taxon>Pseudomonadati</taxon>
        <taxon>Verrucomicrobiota</taxon>
        <taxon>Verrucomicrobiia</taxon>
        <taxon>Verrucomicrobiales</taxon>
        <taxon>Verrucomicrobiaceae</taxon>
        <taxon>Prosthecobacter</taxon>
    </lineage>
</organism>
<gene>
    <name evidence="2" type="ORF">HNQ65_000516</name>
</gene>
<reference evidence="2 3" key="1">
    <citation type="submission" date="2020-08" db="EMBL/GenBank/DDBJ databases">
        <title>Genomic Encyclopedia of Type Strains, Phase IV (KMG-IV): sequencing the most valuable type-strain genomes for metagenomic binning, comparative biology and taxonomic classification.</title>
        <authorList>
            <person name="Goeker M."/>
        </authorList>
    </citation>
    <scope>NUCLEOTIDE SEQUENCE [LARGE SCALE GENOMIC DNA]</scope>
    <source>
        <strain evidence="2 3">DSM 12252</strain>
    </source>
</reference>
<dbReference type="NCBIfam" id="TIGR01444">
    <property type="entry name" value="fkbM_fam"/>
    <property type="match status" value="1"/>
</dbReference>
<evidence type="ECO:0000313" key="2">
    <source>
        <dbReference type="EMBL" id="MBB5030962.1"/>
    </source>
</evidence>
<dbReference type="InterPro" id="IPR029063">
    <property type="entry name" value="SAM-dependent_MTases_sf"/>
</dbReference>
<dbReference type="GO" id="GO:0032259">
    <property type="term" value="P:methylation"/>
    <property type="evidence" value="ECO:0007669"/>
    <property type="project" value="UniProtKB-KW"/>
</dbReference>
<evidence type="ECO:0000259" key="1">
    <source>
        <dbReference type="Pfam" id="PF05050"/>
    </source>
</evidence>
<proteinExistence type="predicted"/>
<dbReference type="Gene3D" id="3.40.50.150">
    <property type="entry name" value="Vaccinia Virus protein VP39"/>
    <property type="match status" value="1"/>
</dbReference>
<dbReference type="GO" id="GO:0008168">
    <property type="term" value="F:methyltransferase activity"/>
    <property type="evidence" value="ECO:0007669"/>
    <property type="project" value="UniProtKB-KW"/>
</dbReference>
<evidence type="ECO:0000313" key="3">
    <source>
        <dbReference type="Proteomes" id="UP000590740"/>
    </source>
</evidence>
<feature type="domain" description="Methyltransferase FkbM" evidence="1">
    <location>
        <begin position="36"/>
        <end position="215"/>
    </location>
</feature>
<accession>A0A7W8DIF0</accession>
<comment type="caution">
    <text evidence="2">The sequence shown here is derived from an EMBL/GenBank/DDBJ whole genome shotgun (WGS) entry which is preliminary data.</text>
</comment>